<dbReference type="EMBL" id="UZAI01000591">
    <property type="protein sequence ID" value="VDO54660.1"/>
    <property type="molecule type" value="Genomic_DNA"/>
</dbReference>
<proteinExistence type="predicted"/>
<evidence type="ECO:0000313" key="3">
    <source>
        <dbReference type="Proteomes" id="UP000277204"/>
    </source>
</evidence>
<dbReference type="PANTHER" id="PTHR31005:SF8">
    <property type="entry name" value="DUF4139 DOMAIN-CONTAINING PROTEIN"/>
    <property type="match status" value="1"/>
</dbReference>
<keyword evidence="3" id="KW-1185">Reference proteome</keyword>
<dbReference type="STRING" id="48269.A0A183LEX2"/>
<dbReference type="Proteomes" id="UP000277204">
    <property type="component" value="Unassembled WGS sequence"/>
</dbReference>
<evidence type="ECO:0000259" key="1">
    <source>
        <dbReference type="Pfam" id="PF13598"/>
    </source>
</evidence>
<dbReference type="InterPro" id="IPR011935">
    <property type="entry name" value="CHP02231"/>
</dbReference>
<dbReference type="Pfam" id="PF13598">
    <property type="entry name" value="DUF4139"/>
    <property type="match status" value="1"/>
</dbReference>
<evidence type="ECO:0000313" key="2">
    <source>
        <dbReference type="EMBL" id="VDO54660.1"/>
    </source>
</evidence>
<gene>
    <name evidence="2" type="ORF">SMRZ_LOCUS2347</name>
</gene>
<reference evidence="2 3" key="1">
    <citation type="submission" date="2018-11" db="EMBL/GenBank/DDBJ databases">
        <authorList>
            <consortium name="Pathogen Informatics"/>
        </authorList>
    </citation>
    <scope>NUCLEOTIDE SEQUENCE [LARGE SCALE GENOMIC DNA]</scope>
    <source>
        <strain evidence="2 3">Zambia</strain>
    </source>
</reference>
<protein>
    <recommendedName>
        <fullName evidence="1">DUF4139 domain-containing protein</fullName>
    </recommendedName>
</protein>
<name>A0A183LEX2_9TREM</name>
<sequence length="231" mass="25944">MSVTQLTNLNVYRCLYLSINKINKSIINRIICIVYYGMVQQATGEDWETRYMTLSTAQPGIGGTVPHLGVQRVHFLQLFSKYEYYSGSSMLFNSVTSQSPLLSNRISTLMNSQPALLPTSQQSAPPVGTVATIQLEVPRPPAIIRCDNEPNRVTVGLLDLQPRYEYVTVPKRSLYAYLKATAVNNTEFSILAGPTNIYADNTFIGKVSHLLLSLEQYTFKIGQSFNYYFES</sequence>
<feature type="domain" description="DUF4139" evidence="1">
    <location>
        <begin position="31"/>
        <end position="127"/>
    </location>
</feature>
<organism evidence="2 3">
    <name type="scientific">Schistosoma margrebowiei</name>
    <dbReference type="NCBI Taxonomy" id="48269"/>
    <lineage>
        <taxon>Eukaryota</taxon>
        <taxon>Metazoa</taxon>
        <taxon>Spiralia</taxon>
        <taxon>Lophotrochozoa</taxon>
        <taxon>Platyhelminthes</taxon>
        <taxon>Trematoda</taxon>
        <taxon>Digenea</taxon>
        <taxon>Strigeidida</taxon>
        <taxon>Schistosomatoidea</taxon>
        <taxon>Schistosomatidae</taxon>
        <taxon>Schistosoma</taxon>
    </lineage>
</organism>
<dbReference type="PANTHER" id="PTHR31005">
    <property type="entry name" value="DUF4139 DOMAIN-CONTAINING PROTEIN"/>
    <property type="match status" value="1"/>
</dbReference>
<accession>A0A183LEX2</accession>
<dbReference type="AlphaFoldDB" id="A0A183LEX2"/>
<dbReference type="InterPro" id="IPR037291">
    <property type="entry name" value="DUF4139"/>
</dbReference>